<protein>
    <submittedName>
        <fullName evidence="5">Lipoprotein</fullName>
    </submittedName>
</protein>
<keyword evidence="2" id="KW-0472">Membrane</keyword>
<dbReference type="Proteomes" id="UP000023541">
    <property type="component" value="Unassembled WGS sequence"/>
</dbReference>
<evidence type="ECO:0000256" key="2">
    <source>
        <dbReference type="ARBA" id="ARBA00023136"/>
    </source>
</evidence>
<dbReference type="EMBL" id="AQRA01000009">
    <property type="protein sequence ID" value="EZH72061.1"/>
    <property type="molecule type" value="Genomic_DNA"/>
</dbReference>
<dbReference type="InterPro" id="IPR017689">
    <property type="entry name" value="BamD"/>
</dbReference>
<evidence type="ECO:0000259" key="4">
    <source>
        <dbReference type="Pfam" id="PF13525"/>
    </source>
</evidence>
<dbReference type="eggNOG" id="COG4105">
    <property type="taxonomic scope" value="Bacteria"/>
</dbReference>
<name>A0A023BQ22_9FLAO</name>
<accession>A0A023BQ22</accession>
<dbReference type="Gene3D" id="1.25.40.10">
    <property type="entry name" value="Tetratricopeptide repeat domain"/>
    <property type="match status" value="1"/>
</dbReference>
<comment type="caution">
    <text evidence="5">The sequence shown here is derived from an EMBL/GenBank/DDBJ whole genome shotgun (WGS) entry which is preliminary data.</text>
</comment>
<keyword evidence="1" id="KW-0732">Signal</keyword>
<keyword evidence="5" id="KW-0449">Lipoprotein</keyword>
<feature type="domain" description="Outer membrane lipoprotein BamD-like" evidence="4">
    <location>
        <begin position="32"/>
        <end position="213"/>
    </location>
</feature>
<dbReference type="PROSITE" id="PS51257">
    <property type="entry name" value="PROKAR_LIPOPROTEIN"/>
    <property type="match status" value="1"/>
</dbReference>
<organism evidence="5 6">
    <name type="scientific">Aquimarina atlantica</name>
    <dbReference type="NCBI Taxonomy" id="1317122"/>
    <lineage>
        <taxon>Bacteria</taxon>
        <taxon>Pseudomonadati</taxon>
        <taxon>Bacteroidota</taxon>
        <taxon>Flavobacteriia</taxon>
        <taxon>Flavobacteriales</taxon>
        <taxon>Flavobacteriaceae</taxon>
        <taxon>Aquimarina</taxon>
    </lineage>
</organism>
<reference evidence="5 6" key="1">
    <citation type="submission" date="2014-04" db="EMBL/GenBank/DDBJ databases">
        <title>Aquimarina sp. 22II-S11-z7 Genome Sequencing.</title>
        <authorList>
            <person name="Lai Q."/>
        </authorList>
    </citation>
    <scope>NUCLEOTIDE SEQUENCE [LARGE SCALE GENOMIC DNA]</scope>
    <source>
        <strain evidence="5 6">22II-S11-z7</strain>
    </source>
</reference>
<dbReference type="OrthoDB" id="9770761at2"/>
<dbReference type="InterPro" id="IPR011990">
    <property type="entry name" value="TPR-like_helical_dom_sf"/>
</dbReference>
<keyword evidence="3" id="KW-0998">Cell outer membrane</keyword>
<dbReference type="SUPFAM" id="SSF48452">
    <property type="entry name" value="TPR-like"/>
    <property type="match status" value="1"/>
</dbReference>
<dbReference type="InterPro" id="IPR039565">
    <property type="entry name" value="BamD-like"/>
</dbReference>
<proteinExistence type="predicted"/>
<dbReference type="RefSeq" id="WP_034245429.1">
    <property type="nucleotide sequence ID" value="NZ_AQRA01000009.1"/>
</dbReference>
<gene>
    <name evidence="5" type="ORF">ATO12_24290</name>
</gene>
<dbReference type="STRING" id="1317122.ATO12_24290"/>
<keyword evidence="6" id="KW-1185">Reference proteome</keyword>
<evidence type="ECO:0000256" key="3">
    <source>
        <dbReference type="ARBA" id="ARBA00023237"/>
    </source>
</evidence>
<evidence type="ECO:0000313" key="5">
    <source>
        <dbReference type="EMBL" id="EZH72061.1"/>
    </source>
</evidence>
<sequence length="264" mass="31555">MKRLLYLLVCVLFLGSCSEYQKVLRGEDLAAKYKAAENLYKEGKYKKALKLFEQIVPQYRGKPQAERIMFYYADTYYQLEDYYLAGYQFERFAKSYPKSQKREEAYYKGAKSYYDLSPRYSLDQEDTDKALEKLQAYINAYPESENLKEANKLVAELRDKKERKAYEVAKQYHHRENYKVAISAFDNFLIDHPGSPYREKVLYYKLESEYLLAIGSYEVLVKERLETAQGYYNSYKKYYKTEGEYLEKAEELGEDIKTRLEQYK</sequence>
<evidence type="ECO:0000256" key="1">
    <source>
        <dbReference type="ARBA" id="ARBA00022729"/>
    </source>
</evidence>
<dbReference type="AlphaFoldDB" id="A0A023BQ22"/>
<evidence type="ECO:0000313" key="6">
    <source>
        <dbReference type="Proteomes" id="UP000023541"/>
    </source>
</evidence>
<dbReference type="NCBIfam" id="TIGR03302">
    <property type="entry name" value="OM_YfiO"/>
    <property type="match status" value="1"/>
</dbReference>
<dbReference type="Pfam" id="PF13525">
    <property type="entry name" value="YfiO"/>
    <property type="match status" value="1"/>
</dbReference>